<evidence type="ECO:0000313" key="4">
    <source>
        <dbReference type="Proteomes" id="UP001140949"/>
    </source>
</evidence>
<dbReference type="Gene3D" id="3.30.70.100">
    <property type="match status" value="1"/>
</dbReference>
<reference evidence="3" key="1">
    <citation type="journal article" date="2023" name="GigaByte">
        <title>Genome assembly of the bearded iris, Iris pallida Lam.</title>
        <authorList>
            <person name="Bruccoleri R.E."/>
            <person name="Oakeley E.J."/>
            <person name="Faust A.M.E."/>
            <person name="Altorfer M."/>
            <person name="Dessus-Babus S."/>
            <person name="Burckhardt D."/>
            <person name="Oertli M."/>
            <person name="Naumann U."/>
            <person name="Petersen F."/>
            <person name="Wong J."/>
        </authorList>
    </citation>
    <scope>NUCLEOTIDE SEQUENCE</scope>
    <source>
        <strain evidence="3">GSM-AAB239-AS_SAM_17_03QT</strain>
    </source>
</reference>
<evidence type="ECO:0000259" key="2">
    <source>
        <dbReference type="PROSITE" id="PS51502"/>
    </source>
</evidence>
<protein>
    <submittedName>
        <fullName evidence="3">Stress-response A/B barrel domain-containing protein HS1-like</fullName>
    </submittedName>
</protein>
<comment type="caution">
    <text evidence="3">The sequence shown here is derived from an EMBL/GenBank/DDBJ whole genome shotgun (WGS) entry which is preliminary data.</text>
</comment>
<dbReference type="SMART" id="SM00886">
    <property type="entry name" value="Dabb"/>
    <property type="match status" value="1"/>
</dbReference>
<dbReference type="EMBL" id="JANAVB010018198">
    <property type="protein sequence ID" value="KAJ6829721.1"/>
    <property type="molecule type" value="Genomic_DNA"/>
</dbReference>
<organism evidence="3 4">
    <name type="scientific">Iris pallida</name>
    <name type="common">Sweet iris</name>
    <dbReference type="NCBI Taxonomy" id="29817"/>
    <lineage>
        <taxon>Eukaryota</taxon>
        <taxon>Viridiplantae</taxon>
        <taxon>Streptophyta</taxon>
        <taxon>Embryophyta</taxon>
        <taxon>Tracheophyta</taxon>
        <taxon>Spermatophyta</taxon>
        <taxon>Magnoliopsida</taxon>
        <taxon>Liliopsida</taxon>
        <taxon>Asparagales</taxon>
        <taxon>Iridaceae</taxon>
        <taxon>Iridoideae</taxon>
        <taxon>Irideae</taxon>
        <taxon>Iris</taxon>
    </lineage>
</organism>
<dbReference type="GO" id="GO:0009865">
    <property type="term" value="P:pollen tube adhesion"/>
    <property type="evidence" value="ECO:0007669"/>
    <property type="project" value="TreeGrafter"/>
</dbReference>
<dbReference type="InterPro" id="IPR044662">
    <property type="entry name" value="HS1/DABB1-like"/>
</dbReference>
<feature type="domain" description="Stress-response A/B barrel" evidence="2">
    <location>
        <begin position="11"/>
        <end position="105"/>
    </location>
</feature>
<dbReference type="PANTHER" id="PTHR33178:SF10">
    <property type="entry name" value="STRESS-RESPONSE A_B BARREL DOMAIN-CONTAINING PROTEIN"/>
    <property type="match status" value="1"/>
</dbReference>
<dbReference type="PROSITE" id="PS51502">
    <property type="entry name" value="S_R_A_B_BARREL"/>
    <property type="match status" value="1"/>
</dbReference>
<name>A0AAX6GN85_IRIPA</name>
<reference evidence="3" key="2">
    <citation type="submission" date="2023-04" db="EMBL/GenBank/DDBJ databases">
        <authorList>
            <person name="Bruccoleri R.E."/>
            <person name="Oakeley E.J."/>
            <person name="Faust A.-M."/>
            <person name="Dessus-Babus S."/>
            <person name="Altorfer M."/>
            <person name="Burckhardt D."/>
            <person name="Oertli M."/>
            <person name="Naumann U."/>
            <person name="Petersen F."/>
            <person name="Wong J."/>
        </authorList>
    </citation>
    <scope>NUCLEOTIDE SEQUENCE</scope>
    <source>
        <strain evidence="3">GSM-AAB239-AS_SAM_17_03QT</strain>
        <tissue evidence="3">Leaf</tissue>
    </source>
</reference>
<evidence type="ECO:0000313" key="3">
    <source>
        <dbReference type="EMBL" id="KAJ6829721.1"/>
    </source>
</evidence>
<sequence>MEEVPKSVGAYRHIILAKMKDDVEPEEFEQIMKAFANLPTLIPQIKSLHWGRDESVKNKTQGFTHIVEVTFDSHEDIAIYYDHPAHIKFAWELFPVVEDYLVINYKPTTSVEIPQKNNNNNSSS</sequence>
<dbReference type="InterPro" id="IPR011008">
    <property type="entry name" value="Dimeric_a/b-barrel"/>
</dbReference>
<gene>
    <name evidence="3" type="ORF">M6B38_356270</name>
</gene>
<dbReference type="AlphaFoldDB" id="A0AAX6GN85"/>
<dbReference type="Proteomes" id="UP001140949">
    <property type="component" value="Unassembled WGS sequence"/>
</dbReference>
<dbReference type="Pfam" id="PF07876">
    <property type="entry name" value="Dabb"/>
    <property type="match status" value="1"/>
</dbReference>
<evidence type="ECO:0000256" key="1">
    <source>
        <dbReference type="ARBA" id="ARBA00011738"/>
    </source>
</evidence>
<dbReference type="InterPro" id="IPR013097">
    <property type="entry name" value="Dabb"/>
</dbReference>
<comment type="subunit">
    <text evidence="1">Homodimer.</text>
</comment>
<accession>A0AAX6GN85</accession>
<dbReference type="PANTHER" id="PTHR33178">
    <property type="match status" value="1"/>
</dbReference>
<keyword evidence="4" id="KW-1185">Reference proteome</keyword>
<proteinExistence type="predicted"/>
<dbReference type="SUPFAM" id="SSF54909">
    <property type="entry name" value="Dimeric alpha+beta barrel"/>
    <property type="match status" value="1"/>
</dbReference>